<evidence type="ECO:0008006" key="3">
    <source>
        <dbReference type="Google" id="ProtNLM"/>
    </source>
</evidence>
<accession>A0ABD2NLC6</accession>
<dbReference type="AlphaFoldDB" id="A0ABD2NLC6"/>
<dbReference type="InterPro" id="IPR027417">
    <property type="entry name" value="P-loop_NTPase"/>
</dbReference>
<keyword evidence="2" id="KW-1185">Reference proteome</keyword>
<protein>
    <recommendedName>
        <fullName evidence="3">Nicotinamide riboside kinase 1</fullName>
    </recommendedName>
</protein>
<proteinExistence type="predicted"/>
<dbReference type="Proteomes" id="UP001516400">
    <property type="component" value="Unassembled WGS sequence"/>
</dbReference>
<gene>
    <name evidence="1" type="ORF">HHI36_017025</name>
</gene>
<organism evidence="1 2">
    <name type="scientific">Cryptolaemus montrouzieri</name>
    <dbReference type="NCBI Taxonomy" id="559131"/>
    <lineage>
        <taxon>Eukaryota</taxon>
        <taxon>Metazoa</taxon>
        <taxon>Ecdysozoa</taxon>
        <taxon>Arthropoda</taxon>
        <taxon>Hexapoda</taxon>
        <taxon>Insecta</taxon>
        <taxon>Pterygota</taxon>
        <taxon>Neoptera</taxon>
        <taxon>Endopterygota</taxon>
        <taxon>Coleoptera</taxon>
        <taxon>Polyphaga</taxon>
        <taxon>Cucujiformia</taxon>
        <taxon>Coccinelloidea</taxon>
        <taxon>Coccinellidae</taxon>
        <taxon>Scymninae</taxon>
        <taxon>Scymnini</taxon>
        <taxon>Cryptolaemus</taxon>
    </lineage>
</organism>
<dbReference type="PANTHER" id="PTHR10285">
    <property type="entry name" value="URIDINE KINASE"/>
    <property type="match status" value="1"/>
</dbReference>
<dbReference type="EMBL" id="JABFTP020000124">
    <property type="protein sequence ID" value="KAL3279516.1"/>
    <property type="molecule type" value="Genomic_DNA"/>
</dbReference>
<reference evidence="1 2" key="1">
    <citation type="journal article" date="2021" name="BMC Biol.">
        <title>Horizontally acquired antibacterial genes associated with adaptive radiation of ladybird beetles.</title>
        <authorList>
            <person name="Li H.S."/>
            <person name="Tang X.F."/>
            <person name="Huang Y.H."/>
            <person name="Xu Z.Y."/>
            <person name="Chen M.L."/>
            <person name="Du X.Y."/>
            <person name="Qiu B.Y."/>
            <person name="Chen P.T."/>
            <person name="Zhang W."/>
            <person name="Slipinski A."/>
            <person name="Escalona H.E."/>
            <person name="Waterhouse R.M."/>
            <person name="Zwick A."/>
            <person name="Pang H."/>
        </authorList>
    </citation>
    <scope>NUCLEOTIDE SEQUENCE [LARGE SCALE GENOMIC DNA]</scope>
    <source>
        <strain evidence="1">SYSU2018</strain>
    </source>
</reference>
<dbReference type="SUPFAM" id="SSF52540">
    <property type="entry name" value="P-loop containing nucleoside triphosphate hydrolases"/>
    <property type="match status" value="1"/>
</dbReference>
<comment type="caution">
    <text evidence="1">The sequence shown here is derived from an EMBL/GenBank/DDBJ whole genome shotgun (WGS) entry which is preliminary data.</text>
</comment>
<evidence type="ECO:0000313" key="2">
    <source>
        <dbReference type="Proteomes" id="UP001516400"/>
    </source>
</evidence>
<dbReference type="Gene3D" id="3.40.50.300">
    <property type="entry name" value="P-loop containing nucleotide triphosphate hydrolases"/>
    <property type="match status" value="1"/>
</dbReference>
<evidence type="ECO:0000313" key="1">
    <source>
        <dbReference type="EMBL" id="KAL3279516.1"/>
    </source>
</evidence>
<name>A0ABD2NLC6_9CUCU</name>
<sequence length="220" mass="26095">MSVLIIGISGVTCGGKTTATSELLKLFSNSKVFYQDNYFFDQNDPRHVWCEEVNHINYDILTSMDMEKMYKDIVEAIENRKVSNRSNRKRAINNRNDSNVNDTDINICQNISELLKKHNVQLFFVDGFLLFNYKPFLSLISMKYFFTLAKDECKKRRDKRVYDPPDIPGYFENCVWPEYIRHLEEIKNYVGDITYLESETQETINIILHDIYEYLKINYI</sequence>